<dbReference type="OrthoDB" id="9807095at2"/>
<protein>
    <submittedName>
        <fullName evidence="12">Glutamine synthetase</fullName>
        <ecNumber evidence="12">6.3.1.2</ecNumber>
    </submittedName>
</protein>
<sequence>MGILTFEELKGRCAAGQIDTVLVCMVDMQGRLMGKRFHAAHFCESAHAETHCCNYLLATDLEMATPSGYAATSWEKGYGDYVMRPDLSTLRLVPWLEGTAMVLCDVLDHDTHAPVPHSPRQILKAQVARAEALGLSPVMATELEFFLFEGSHDQIRKGGFRDLTPISGHNEDYSILQTTREEHVMRPIRNLLVAAGVPVENSKGEAETGQEELNIRYAGALLTADHHTIAKQAIKEIADAKGHAASFLPKWHHDKVGSAAHVHQSLVRDGGNAFHDPDAELGMSTLMGHYVAGLIRYAAETMVFLAPYVNSYKRFAPGTFAPTKAAWSIDNRTAGFRLVGAGTPAVRIENRIPGSDINPYLACAAQLAAGLAGIEQELALPPPVTGDLYGMTEVADVPVSLRGATGALRRSDMLRAAMGDWTVDHYVRMAEVEQEAFDRAVTDWEIARGFERA</sequence>
<dbReference type="SUPFAM" id="SSF55931">
    <property type="entry name" value="Glutamine synthetase/guanido kinase"/>
    <property type="match status" value="1"/>
</dbReference>
<dbReference type="GO" id="GO:0005524">
    <property type="term" value="F:ATP binding"/>
    <property type="evidence" value="ECO:0007669"/>
    <property type="project" value="UniProtKB-KW"/>
</dbReference>
<evidence type="ECO:0000313" key="13">
    <source>
        <dbReference type="Proteomes" id="UP000193900"/>
    </source>
</evidence>
<comment type="cofactor">
    <cofactor evidence="1">
        <name>Mg(2+)</name>
        <dbReference type="ChEBI" id="CHEBI:18420"/>
    </cofactor>
</comment>
<reference evidence="12 13" key="1">
    <citation type="submission" date="2017-03" db="EMBL/GenBank/DDBJ databases">
        <authorList>
            <person name="Afonso C.L."/>
            <person name="Miller P.J."/>
            <person name="Scott M.A."/>
            <person name="Spackman E."/>
            <person name="Goraichik I."/>
            <person name="Dimitrov K.M."/>
            <person name="Suarez D.L."/>
            <person name="Swayne D.E."/>
        </authorList>
    </citation>
    <scope>NUCLEOTIDE SEQUENCE [LARGE SCALE GENOMIC DNA]</scope>
    <source>
        <strain evidence="12 13">CECT 7023</strain>
    </source>
</reference>
<dbReference type="Gene3D" id="3.30.590.10">
    <property type="entry name" value="Glutamine synthetase/guanido kinase, catalytic domain"/>
    <property type="match status" value="1"/>
</dbReference>
<dbReference type="InterPro" id="IPR036651">
    <property type="entry name" value="Gln_synt_N_sf"/>
</dbReference>
<dbReference type="InterPro" id="IPR014746">
    <property type="entry name" value="Gln_synth/guanido_kin_cat_dom"/>
</dbReference>
<evidence type="ECO:0000256" key="8">
    <source>
        <dbReference type="PROSITE-ProRule" id="PRU01330"/>
    </source>
</evidence>
<evidence type="ECO:0000256" key="2">
    <source>
        <dbReference type="ARBA" id="ARBA00003117"/>
    </source>
</evidence>
<feature type="domain" description="GS beta-grasp" evidence="10">
    <location>
        <begin position="16"/>
        <end position="111"/>
    </location>
</feature>
<dbReference type="InterPro" id="IPR008147">
    <property type="entry name" value="Gln_synt_N"/>
</dbReference>
<evidence type="ECO:0000313" key="12">
    <source>
        <dbReference type="EMBL" id="SLN35400.1"/>
    </source>
</evidence>
<evidence type="ECO:0000256" key="3">
    <source>
        <dbReference type="ARBA" id="ARBA00009897"/>
    </source>
</evidence>
<gene>
    <name evidence="12" type="primary">glnA_1</name>
    <name evidence="12" type="ORF">ROA7023_01285</name>
</gene>
<comment type="function">
    <text evidence="2">Catalyzes the ATP-dependent biosynthesis of glutamine from glutamate and ammonia.</text>
</comment>
<dbReference type="GO" id="GO:0006576">
    <property type="term" value="P:biogenic amine metabolic process"/>
    <property type="evidence" value="ECO:0007669"/>
    <property type="project" value="UniProtKB-ARBA"/>
</dbReference>
<dbReference type="PROSITE" id="PS51987">
    <property type="entry name" value="GS_CATALYTIC"/>
    <property type="match status" value="1"/>
</dbReference>
<dbReference type="Pfam" id="PF00120">
    <property type="entry name" value="Gln-synt_C"/>
    <property type="match status" value="1"/>
</dbReference>
<keyword evidence="4 12" id="KW-0436">Ligase</keyword>
<evidence type="ECO:0000256" key="9">
    <source>
        <dbReference type="RuleBase" id="RU000384"/>
    </source>
</evidence>
<organism evidence="12 13">
    <name type="scientific">Roseisalinus antarcticus</name>
    <dbReference type="NCBI Taxonomy" id="254357"/>
    <lineage>
        <taxon>Bacteria</taxon>
        <taxon>Pseudomonadati</taxon>
        <taxon>Pseudomonadota</taxon>
        <taxon>Alphaproteobacteria</taxon>
        <taxon>Rhodobacterales</taxon>
        <taxon>Roseobacteraceae</taxon>
        <taxon>Roseisalinus</taxon>
    </lineage>
</organism>
<dbReference type="PANTHER" id="PTHR43785">
    <property type="entry name" value="GAMMA-GLUTAMYLPUTRESCINE SYNTHETASE"/>
    <property type="match status" value="1"/>
</dbReference>
<dbReference type="Proteomes" id="UP000193900">
    <property type="component" value="Unassembled WGS sequence"/>
</dbReference>
<dbReference type="GO" id="GO:0004356">
    <property type="term" value="F:glutamine synthetase activity"/>
    <property type="evidence" value="ECO:0007669"/>
    <property type="project" value="UniProtKB-EC"/>
</dbReference>
<proteinExistence type="inferred from homology"/>
<dbReference type="RefSeq" id="WP_085878182.1">
    <property type="nucleotide sequence ID" value="NZ_FWFZ01000005.1"/>
</dbReference>
<feature type="domain" description="GS catalytic" evidence="11">
    <location>
        <begin position="119"/>
        <end position="453"/>
    </location>
</feature>
<evidence type="ECO:0000256" key="6">
    <source>
        <dbReference type="ARBA" id="ARBA00022840"/>
    </source>
</evidence>
<dbReference type="EC" id="6.3.1.2" evidence="12"/>
<comment type="similarity">
    <text evidence="3 8 9">Belongs to the glutamine synthetase family.</text>
</comment>
<dbReference type="SMART" id="SM01230">
    <property type="entry name" value="Gln-synt_C"/>
    <property type="match status" value="1"/>
</dbReference>
<dbReference type="PANTHER" id="PTHR43785:SF12">
    <property type="entry name" value="TYPE-1 GLUTAMINE SYNTHETASE 2"/>
    <property type="match status" value="1"/>
</dbReference>
<dbReference type="InterPro" id="IPR008146">
    <property type="entry name" value="Gln_synth_cat_dom"/>
</dbReference>
<evidence type="ECO:0000259" key="10">
    <source>
        <dbReference type="PROSITE" id="PS51986"/>
    </source>
</evidence>
<accession>A0A1Y5SDV4</accession>
<dbReference type="FunFam" id="3.10.20.70:FF:000015">
    <property type="entry name" value="Putative glutamine synthetase"/>
    <property type="match status" value="1"/>
</dbReference>
<dbReference type="PROSITE" id="PS51986">
    <property type="entry name" value="GS_BETA_GRASP"/>
    <property type="match status" value="1"/>
</dbReference>
<keyword evidence="6" id="KW-0067">ATP-binding</keyword>
<name>A0A1Y5SDV4_9RHOB</name>
<evidence type="ECO:0000256" key="1">
    <source>
        <dbReference type="ARBA" id="ARBA00001946"/>
    </source>
</evidence>
<keyword evidence="13" id="KW-1185">Reference proteome</keyword>
<dbReference type="SUPFAM" id="SSF54368">
    <property type="entry name" value="Glutamine synthetase, N-terminal domain"/>
    <property type="match status" value="1"/>
</dbReference>
<dbReference type="EMBL" id="FWFZ01000005">
    <property type="protein sequence ID" value="SLN35400.1"/>
    <property type="molecule type" value="Genomic_DNA"/>
</dbReference>
<evidence type="ECO:0000259" key="11">
    <source>
        <dbReference type="PROSITE" id="PS51987"/>
    </source>
</evidence>
<dbReference type="AlphaFoldDB" id="A0A1Y5SDV4"/>
<dbReference type="Gene3D" id="3.10.20.70">
    <property type="entry name" value="Glutamine synthetase, N-terminal domain"/>
    <property type="match status" value="1"/>
</dbReference>
<evidence type="ECO:0000256" key="5">
    <source>
        <dbReference type="ARBA" id="ARBA00022741"/>
    </source>
</evidence>
<evidence type="ECO:0000256" key="7">
    <source>
        <dbReference type="ARBA" id="ARBA00023231"/>
    </source>
</evidence>
<dbReference type="FunFam" id="3.30.590.10:FF:000005">
    <property type="entry name" value="Probable glutamine synthetase"/>
    <property type="match status" value="1"/>
</dbReference>
<keyword evidence="7" id="KW-0535">Nitrogen fixation</keyword>
<dbReference type="GO" id="GO:0006542">
    <property type="term" value="P:glutamine biosynthetic process"/>
    <property type="evidence" value="ECO:0007669"/>
    <property type="project" value="InterPro"/>
</dbReference>
<evidence type="ECO:0000256" key="4">
    <source>
        <dbReference type="ARBA" id="ARBA00022598"/>
    </source>
</evidence>
<dbReference type="GO" id="GO:0042402">
    <property type="term" value="P:biogenic amine catabolic process"/>
    <property type="evidence" value="ECO:0007669"/>
    <property type="project" value="UniProtKB-ARBA"/>
</dbReference>
<keyword evidence="5" id="KW-0547">Nucleotide-binding</keyword>